<feature type="coiled-coil region" evidence="3">
    <location>
        <begin position="720"/>
        <end position="747"/>
    </location>
</feature>
<evidence type="ECO:0000256" key="4">
    <source>
        <dbReference type="SAM" id="MobiDB-lite"/>
    </source>
</evidence>
<reference evidence="6" key="1">
    <citation type="journal article" date="2019" name="Sci. Rep.">
        <title>Draft genome of Tanacetum cinerariifolium, the natural source of mosquito coil.</title>
        <authorList>
            <person name="Yamashiro T."/>
            <person name="Shiraishi A."/>
            <person name="Satake H."/>
            <person name="Nakayama K."/>
        </authorList>
    </citation>
    <scope>NUCLEOTIDE SEQUENCE</scope>
</reference>
<dbReference type="InterPro" id="IPR057670">
    <property type="entry name" value="SH3_retrovirus"/>
</dbReference>
<dbReference type="Pfam" id="PF25597">
    <property type="entry name" value="SH3_retrovirus"/>
    <property type="match status" value="1"/>
</dbReference>
<keyword evidence="3" id="KW-0175">Coiled coil</keyword>
<dbReference type="GO" id="GO:0003676">
    <property type="term" value="F:nucleic acid binding"/>
    <property type="evidence" value="ECO:0007669"/>
    <property type="project" value="InterPro"/>
</dbReference>
<name>A0A6L2JEB8_TANCI</name>
<dbReference type="InterPro" id="IPR039537">
    <property type="entry name" value="Retrotran_Ty1/copia-like"/>
</dbReference>
<feature type="compositionally biased region" description="Basic and acidic residues" evidence="4">
    <location>
        <begin position="219"/>
        <end position="232"/>
    </location>
</feature>
<comment type="caution">
    <text evidence="6">The sequence shown here is derived from an EMBL/GenBank/DDBJ whole genome shotgun (WGS) entry which is preliminary data.</text>
</comment>
<dbReference type="PANTHER" id="PTHR42648">
    <property type="entry name" value="TRANSPOSASE, PUTATIVE-RELATED"/>
    <property type="match status" value="1"/>
</dbReference>
<feature type="coiled-coil region" evidence="3">
    <location>
        <begin position="488"/>
        <end position="515"/>
    </location>
</feature>
<dbReference type="Gene3D" id="3.30.420.10">
    <property type="entry name" value="Ribonuclease H-like superfamily/Ribonuclease H"/>
    <property type="match status" value="1"/>
</dbReference>
<dbReference type="InterPro" id="IPR036397">
    <property type="entry name" value="RNaseH_sf"/>
</dbReference>
<evidence type="ECO:0000313" key="6">
    <source>
        <dbReference type="EMBL" id="GEU35246.1"/>
    </source>
</evidence>
<keyword evidence="2" id="KW-0378">Hydrolase</keyword>
<gene>
    <name evidence="6" type="ORF">Tci_007224</name>
</gene>
<protein>
    <submittedName>
        <fullName evidence="6">Retrovirus-related Pol polyprotein from transposon TNT 1-94</fullName>
    </submittedName>
</protein>
<dbReference type="InterPro" id="IPR012337">
    <property type="entry name" value="RNaseH-like_sf"/>
</dbReference>
<dbReference type="SUPFAM" id="SSF53098">
    <property type="entry name" value="Ribonuclease H-like"/>
    <property type="match status" value="1"/>
</dbReference>
<organism evidence="6">
    <name type="scientific">Tanacetum cinerariifolium</name>
    <name type="common">Dalmatian daisy</name>
    <name type="synonym">Chrysanthemum cinerariifolium</name>
    <dbReference type="NCBI Taxonomy" id="118510"/>
    <lineage>
        <taxon>Eukaryota</taxon>
        <taxon>Viridiplantae</taxon>
        <taxon>Streptophyta</taxon>
        <taxon>Embryophyta</taxon>
        <taxon>Tracheophyta</taxon>
        <taxon>Spermatophyta</taxon>
        <taxon>Magnoliopsida</taxon>
        <taxon>eudicotyledons</taxon>
        <taxon>Gunneridae</taxon>
        <taxon>Pentapetalae</taxon>
        <taxon>asterids</taxon>
        <taxon>campanulids</taxon>
        <taxon>Asterales</taxon>
        <taxon>Asteraceae</taxon>
        <taxon>Asteroideae</taxon>
        <taxon>Anthemideae</taxon>
        <taxon>Anthemidinae</taxon>
        <taxon>Tanacetum</taxon>
    </lineage>
</organism>
<evidence type="ECO:0000256" key="1">
    <source>
        <dbReference type="ARBA" id="ARBA00022723"/>
    </source>
</evidence>
<dbReference type="GO" id="GO:0046872">
    <property type="term" value="F:metal ion binding"/>
    <property type="evidence" value="ECO:0007669"/>
    <property type="project" value="UniProtKB-KW"/>
</dbReference>
<keyword evidence="1" id="KW-0479">Metal-binding</keyword>
<feature type="region of interest" description="Disordered" evidence="4">
    <location>
        <begin position="207"/>
        <end position="238"/>
    </location>
</feature>
<dbReference type="PROSITE" id="PS50994">
    <property type="entry name" value="INTEGRASE"/>
    <property type="match status" value="1"/>
</dbReference>
<evidence type="ECO:0000259" key="5">
    <source>
        <dbReference type="PROSITE" id="PS50994"/>
    </source>
</evidence>
<dbReference type="Pfam" id="PF07727">
    <property type="entry name" value="RVT_2"/>
    <property type="match status" value="1"/>
</dbReference>
<feature type="compositionally biased region" description="Pro residues" evidence="4">
    <location>
        <begin position="465"/>
        <end position="480"/>
    </location>
</feature>
<dbReference type="InterPro" id="IPR001584">
    <property type="entry name" value="Integrase_cat-core"/>
</dbReference>
<dbReference type="GO" id="GO:0015074">
    <property type="term" value="P:DNA integration"/>
    <property type="evidence" value="ECO:0007669"/>
    <property type="project" value="InterPro"/>
</dbReference>
<dbReference type="GO" id="GO:0016787">
    <property type="term" value="F:hydrolase activity"/>
    <property type="evidence" value="ECO:0007669"/>
    <property type="project" value="UniProtKB-KW"/>
</dbReference>
<dbReference type="InterPro" id="IPR013103">
    <property type="entry name" value="RVT_2"/>
</dbReference>
<dbReference type="EMBL" id="BKCJ010000669">
    <property type="protein sequence ID" value="GEU35246.1"/>
    <property type="molecule type" value="Genomic_DNA"/>
</dbReference>
<feature type="region of interest" description="Disordered" evidence="4">
    <location>
        <begin position="462"/>
        <end position="481"/>
    </location>
</feature>
<proteinExistence type="predicted"/>
<dbReference type="AlphaFoldDB" id="A0A6L2JEB8"/>
<evidence type="ECO:0000256" key="2">
    <source>
        <dbReference type="ARBA" id="ARBA00022801"/>
    </source>
</evidence>
<evidence type="ECO:0000256" key="3">
    <source>
        <dbReference type="SAM" id="Coils"/>
    </source>
</evidence>
<sequence length="820" mass="92605">MKGIKREFSVPRTPQQNGIAERKNRTLIQAARTMLADSLLLISFWAEAVNIACYVQNTVLVTKPQNKSPYELLFGRTPSIGFMRHFGCLMTILNTLDPLGKFDGKVDEGFLVRYSLSSKDFRVFNSRTRIIQETLHIIFLENKPNVTGSGPTWLFGIDTLTKTMNYQLVTAGNQSNPSAGVQEQFDAKKEGEENVQQYVLFPVWSSGSNNPHNTDGDVAFEHDDKTKREAKGKSPVKSSTRYRNLSAEFEDLSDNSINEVNAVGSLVPAVGIEAIRLFLAYASFMGFMVYQMDVKSAFLYGTIEEELHVCQHPGFEGPDYPDKVYKLVKALYGLHQAPRACQDKYIAEILRKFGLIDVKSASTPIDTEKPLLKDPDESIDCLPNEEIFTELARMGYEKPSTKLTFYTVFFSPQWKFLNHTILQLAQQVDEGAAEVNVDDVPTAGVADEGVTDVNVVLTAVDEPSIPSPTPPTQPLPPPQDLPSTLQDKISQALEITKLKQRVKNLERRNKLKVLKRIISSMDADVDVTLKDVAKIVKEVAVYAEIEESDDKIERAELKEVVEVVTTAKLMTEVVTAASATITAAAPTLTTAAALTVTTAPSVARRRKGIVIRHPEKTATPSTIIHSEAKSKDKGKGILRKEKEDNDLMRYQALKKKPQTKAQARKNMMIYLRNMAVFKMDYFKGMKYDDIRPIFEKYFNSNVAFLEKTKEQMDEEDSRALKRANESQAEKAAKKQKLDEEVAELNRHLQIVPNDKDDVYTEATPLARKMILQVERRYPLLRFTLDQRLNNVRLEVEEESEVSLRLLRFVRQQQQEGFRPE</sequence>
<accession>A0A6L2JEB8</accession>
<dbReference type="PANTHER" id="PTHR42648:SF32">
    <property type="entry name" value="RIBONUCLEASE H-LIKE DOMAIN, GAG-PRE-INTEGRASE DOMAIN PROTEIN-RELATED"/>
    <property type="match status" value="1"/>
</dbReference>
<feature type="domain" description="Integrase catalytic" evidence="5">
    <location>
        <begin position="1"/>
        <end position="77"/>
    </location>
</feature>